<sequence>MSTIFGKIMDFLTASHQGEENPPAVLPSSTSEENPPAVLPSSTVLSVRRELQKSARDGDWAAFETKFQQNPDLIRAAITNRGDTILHLAVVEKHPDFIEQVVNRMEVEDLALRDKQGNTAFLIAVITGNREAAVKMLSKNGGLLSVLEDDQATPLCKALYFEQMEIASYLYDEHKASFTEAQLFDAFVTSIKVGKYDFALALITNLHDIPDKDKIWKPLQTLAGRPKDFLVTPGVYERICNYVLRREGQVNPALRIVKDLWGRLNSTDLSEGGKDSFVAKASEMLFIAAKSGNMEFLTTIVNDLPELVNSLNCEGQTLFHVAVLHGQRSVLRLLYGGGARTEELLDTKDEQGENILHCAARYTNTGIDALSWPVVQLQEELLNFMEIERFVIPKLRNERIKGSTEHGESGNEHRRIGGTKVGATRGIESGSSVETKLGEIKGTEPGSSLETKLGAIKGTAKCELGATPLELFLHRHADLVKGASKWITTIAGACLVVTTLNATIVFTGSPSEIPGEHNGVPLSSGVEKVLVKLFGVAHGFAILTSSVSLSLFLDLIMSRHSVNGFLYCIPLQLMISHICLLLATISILVEFCSIFILSFHTRFGWFTLSMGGSSLLWYIGASVLSWPLLWTLHRLIWRVIRLKLGCSINF</sequence>
<evidence type="ECO:0000313" key="1">
    <source>
        <dbReference type="EMBL" id="KAH9683049.1"/>
    </source>
</evidence>
<organism evidence="1 2">
    <name type="scientific">Citrus sinensis</name>
    <name type="common">Sweet orange</name>
    <name type="synonym">Citrus aurantium var. sinensis</name>
    <dbReference type="NCBI Taxonomy" id="2711"/>
    <lineage>
        <taxon>Eukaryota</taxon>
        <taxon>Viridiplantae</taxon>
        <taxon>Streptophyta</taxon>
        <taxon>Embryophyta</taxon>
        <taxon>Tracheophyta</taxon>
        <taxon>Spermatophyta</taxon>
        <taxon>Magnoliopsida</taxon>
        <taxon>eudicotyledons</taxon>
        <taxon>Gunneridae</taxon>
        <taxon>Pentapetalae</taxon>
        <taxon>rosids</taxon>
        <taxon>malvids</taxon>
        <taxon>Sapindales</taxon>
        <taxon>Rutaceae</taxon>
        <taxon>Aurantioideae</taxon>
        <taxon>Citrus</taxon>
    </lineage>
</organism>
<gene>
    <name evidence="1" type="ORF">KPL71_027558</name>
</gene>
<keyword evidence="2" id="KW-1185">Reference proteome</keyword>
<comment type="caution">
    <text evidence="1">The sequence shown here is derived from an EMBL/GenBank/DDBJ whole genome shotgun (WGS) entry which is preliminary data.</text>
</comment>
<dbReference type="Proteomes" id="UP000829398">
    <property type="component" value="Chromosome 9"/>
</dbReference>
<proteinExistence type="predicted"/>
<dbReference type="EMBL" id="CM039178">
    <property type="protein sequence ID" value="KAH9683049.1"/>
    <property type="molecule type" value="Genomic_DNA"/>
</dbReference>
<accession>A0ACB8I7L5</accession>
<evidence type="ECO:0000313" key="2">
    <source>
        <dbReference type="Proteomes" id="UP000829398"/>
    </source>
</evidence>
<reference evidence="2" key="1">
    <citation type="journal article" date="2023" name="Hortic. Res.">
        <title>A chromosome-level phased genome enabling allele-level studies in sweet orange: a case study on citrus Huanglongbing tolerance.</title>
        <authorList>
            <person name="Wu B."/>
            <person name="Yu Q."/>
            <person name="Deng Z."/>
            <person name="Duan Y."/>
            <person name="Luo F."/>
            <person name="Gmitter F. Jr."/>
        </authorList>
    </citation>
    <scope>NUCLEOTIDE SEQUENCE [LARGE SCALE GENOMIC DNA]</scope>
    <source>
        <strain evidence="2">cv. Valencia</strain>
    </source>
</reference>
<name>A0ACB8I7L5_CITSI</name>
<protein>
    <submittedName>
        <fullName evidence="1">ANK REP REGION domain-containing protein</fullName>
    </submittedName>
</protein>